<evidence type="ECO:0000313" key="5">
    <source>
        <dbReference type="Proteomes" id="UP000000467"/>
    </source>
</evidence>
<keyword evidence="5" id="KW-1185">Reference proteome</keyword>
<dbReference type="SMART" id="SM00646">
    <property type="entry name" value="Ami_3"/>
    <property type="match status" value="1"/>
</dbReference>
<protein>
    <submittedName>
        <fullName evidence="4">Cell wall hydrolase/autolysin</fullName>
    </submittedName>
</protein>
<sequence>MRIVIDPGHGGADSGAVGPGGTREKDVNLAVAKLFFRYLEPVANVRLTRRDDRHLGESESADLVERVRIAETWRASYFISLHCNAAAEGARGVETYAYKPGGEGERLARAIQKGLVEATGFPDRGVKFADYYVLRKTSMPAVLVEMGFISNPEEERLLGDPAFQDRLAWAMARSTAGFLGYQIPPPPPVKGYPLVHVSVRGRMITGIILENRTFVWIDDVAKAYGDRTRWDPQERKVYVEGP</sequence>
<dbReference type="CDD" id="cd02696">
    <property type="entry name" value="MurNAc-LAA"/>
    <property type="match status" value="1"/>
</dbReference>
<evidence type="ECO:0000256" key="2">
    <source>
        <dbReference type="SAM" id="MobiDB-lite"/>
    </source>
</evidence>
<dbReference type="PANTHER" id="PTHR30404:SF0">
    <property type="entry name" value="N-ACETYLMURAMOYL-L-ALANINE AMIDASE AMIC"/>
    <property type="match status" value="1"/>
</dbReference>
<dbReference type="HOGENOM" id="CLU_014322_9_5_9"/>
<evidence type="ECO:0000259" key="3">
    <source>
        <dbReference type="SMART" id="SM00646"/>
    </source>
</evidence>
<name>K4LDJ2_THEPS</name>
<dbReference type="GO" id="GO:0030288">
    <property type="term" value="C:outer membrane-bounded periplasmic space"/>
    <property type="evidence" value="ECO:0007669"/>
    <property type="project" value="TreeGrafter"/>
</dbReference>
<dbReference type="eggNOG" id="COG0860">
    <property type="taxonomic scope" value="Bacteria"/>
</dbReference>
<feature type="region of interest" description="Disordered" evidence="2">
    <location>
        <begin position="1"/>
        <end position="20"/>
    </location>
</feature>
<feature type="compositionally biased region" description="Gly residues" evidence="2">
    <location>
        <begin position="8"/>
        <end position="20"/>
    </location>
</feature>
<dbReference type="Proteomes" id="UP000000467">
    <property type="component" value="Chromosome"/>
</dbReference>
<dbReference type="Gene3D" id="3.40.630.40">
    <property type="entry name" value="Zn-dependent exopeptidases"/>
    <property type="match status" value="1"/>
</dbReference>
<reference evidence="4 5" key="1">
    <citation type="journal article" date="2012" name="BMC Genomics">
        <title>Genome-guided analysis of physiological and morphological traits of the fermentative acetate oxidizer Thermacetogenium phaeum.</title>
        <authorList>
            <person name="Oehler D."/>
            <person name="Poehlein A."/>
            <person name="Leimbach A."/>
            <person name="Muller N."/>
            <person name="Daniel R."/>
            <person name="Gottschalk G."/>
            <person name="Schink B."/>
        </authorList>
    </citation>
    <scope>NUCLEOTIDE SEQUENCE [LARGE SCALE GENOMIC DNA]</scope>
    <source>
        <strain evidence="5">ATCC BAA-254 / DSM 26808 / PB</strain>
    </source>
</reference>
<dbReference type="InterPro" id="IPR050695">
    <property type="entry name" value="N-acetylmuramoyl_amidase_3"/>
</dbReference>
<dbReference type="GO" id="GO:0009253">
    <property type="term" value="P:peptidoglycan catabolic process"/>
    <property type="evidence" value="ECO:0007669"/>
    <property type="project" value="InterPro"/>
</dbReference>
<keyword evidence="1 4" id="KW-0378">Hydrolase</keyword>
<dbReference type="RefSeq" id="WP_015049790.1">
    <property type="nucleotide sequence ID" value="NC_018870.1"/>
</dbReference>
<proteinExistence type="predicted"/>
<dbReference type="InterPro" id="IPR002508">
    <property type="entry name" value="MurNAc-LAA_cat"/>
</dbReference>
<evidence type="ECO:0000256" key="1">
    <source>
        <dbReference type="ARBA" id="ARBA00022801"/>
    </source>
</evidence>
<dbReference type="Pfam" id="PF01520">
    <property type="entry name" value="Amidase_3"/>
    <property type="match status" value="1"/>
</dbReference>
<accession>K4LDJ2</accession>
<dbReference type="OrthoDB" id="9772024at2"/>
<dbReference type="PANTHER" id="PTHR30404">
    <property type="entry name" value="N-ACETYLMURAMOYL-L-ALANINE AMIDASE"/>
    <property type="match status" value="1"/>
</dbReference>
<dbReference type="KEGG" id="tpz:Tph_c06390"/>
<organism evidence="4 5">
    <name type="scientific">Thermacetogenium phaeum (strain ATCC BAA-254 / DSM 26808 / PB)</name>
    <dbReference type="NCBI Taxonomy" id="1089553"/>
    <lineage>
        <taxon>Bacteria</taxon>
        <taxon>Bacillati</taxon>
        <taxon>Bacillota</taxon>
        <taxon>Clostridia</taxon>
        <taxon>Thermoanaerobacterales</taxon>
        <taxon>Thermoanaerobacteraceae</taxon>
        <taxon>Thermacetogenium</taxon>
    </lineage>
</organism>
<evidence type="ECO:0000313" key="4">
    <source>
        <dbReference type="EMBL" id="AFV10873.1"/>
    </source>
</evidence>
<gene>
    <name evidence="4" type="ordered locus">Tph_c06390</name>
</gene>
<feature type="domain" description="MurNAc-LAA" evidence="3">
    <location>
        <begin position="67"/>
        <end position="176"/>
    </location>
</feature>
<dbReference type="SUPFAM" id="SSF53187">
    <property type="entry name" value="Zn-dependent exopeptidases"/>
    <property type="match status" value="1"/>
</dbReference>
<dbReference type="GO" id="GO:0008745">
    <property type="term" value="F:N-acetylmuramoyl-L-alanine amidase activity"/>
    <property type="evidence" value="ECO:0007669"/>
    <property type="project" value="InterPro"/>
</dbReference>
<dbReference type="AlphaFoldDB" id="K4LDJ2"/>
<dbReference type="STRING" id="1089553.Tph_c06390"/>
<dbReference type="EMBL" id="CP003732">
    <property type="protein sequence ID" value="AFV10873.1"/>
    <property type="molecule type" value="Genomic_DNA"/>
</dbReference>